<dbReference type="VEuPathDB" id="VectorBase:BGLAX_031796"/>
<dbReference type="Proteomes" id="UP000076420">
    <property type="component" value="Unassembled WGS sequence"/>
</dbReference>
<dbReference type="Gene3D" id="1.20.1070.10">
    <property type="entry name" value="Rhodopsin 7-helix transmembrane proteins"/>
    <property type="match status" value="1"/>
</dbReference>
<keyword evidence="6" id="KW-0675">Receptor</keyword>
<proteinExistence type="predicted"/>
<evidence type="ECO:0000256" key="6">
    <source>
        <dbReference type="ARBA" id="ARBA00023170"/>
    </source>
</evidence>
<organism evidence="10 11">
    <name type="scientific">Biomphalaria glabrata</name>
    <name type="common">Bloodfluke planorb</name>
    <name type="synonym">Freshwater snail</name>
    <dbReference type="NCBI Taxonomy" id="6526"/>
    <lineage>
        <taxon>Eukaryota</taxon>
        <taxon>Metazoa</taxon>
        <taxon>Spiralia</taxon>
        <taxon>Lophotrochozoa</taxon>
        <taxon>Mollusca</taxon>
        <taxon>Gastropoda</taxon>
        <taxon>Heterobranchia</taxon>
        <taxon>Euthyneura</taxon>
        <taxon>Panpulmonata</taxon>
        <taxon>Hygrophila</taxon>
        <taxon>Lymnaeoidea</taxon>
        <taxon>Planorbidae</taxon>
        <taxon>Biomphalaria</taxon>
    </lineage>
</organism>
<feature type="transmembrane region" description="Helical" evidence="8">
    <location>
        <begin position="168"/>
        <end position="187"/>
    </location>
</feature>
<reference evidence="10" key="1">
    <citation type="submission" date="2020-05" db="UniProtKB">
        <authorList>
            <consortium name="EnsemblMetazoa"/>
        </authorList>
    </citation>
    <scope>IDENTIFICATION</scope>
    <source>
        <strain evidence="10">BB02</strain>
    </source>
</reference>
<gene>
    <name evidence="10" type="primary">106077609</name>
</gene>
<feature type="transmembrane region" description="Helical" evidence="8">
    <location>
        <begin position="60"/>
        <end position="81"/>
    </location>
</feature>
<evidence type="ECO:0000256" key="2">
    <source>
        <dbReference type="ARBA" id="ARBA00022692"/>
    </source>
</evidence>
<dbReference type="AlphaFoldDB" id="A0A2C9KYF7"/>
<sequence length="282" mass="31937">MNIIVLRRCGYKDTNVLLLVSLSLADLLLSLINGVLHIHFVIESFDFVAASLIGSYAQQYLLSTFSSSLCIVQCHLVSIATERFIAVYFPFHVARIFSRSRVLIIIFCMYIFSIIFYIPHGLIYDVATTSIPGTNRTMYIRVVSQYFLANYDAMYKYSVLGAGNLTTGILPAFIVIESALVGMKLIIRKSQPLSKMKKGDANDLKGMRLLMAVCVVSVLVSISGLTIVHFHNDRRPVYSSVLELKIDISNSISQFFSSTNFVIYVTMSNKFYRTYRRLICRY</sequence>
<evidence type="ECO:0000256" key="5">
    <source>
        <dbReference type="ARBA" id="ARBA00023136"/>
    </source>
</evidence>
<keyword evidence="4" id="KW-0297">G-protein coupled receptor</keyword>
<evidence type="ECO:0000259" key="9">
    <source>
        <dbReference type="PROSITE" id="PS50262"/>
    </source>
</evidence>
<comment type="subcellular location">
    <subcellularLocation>
        <location evidence="1">Membrane</location>
        <topology evidence="1">Multi-pass membrane protein</topology>
    </subcellularLocation>
</comment>
<dbReference type="GO" id="GO:0005886">
    <property type="term" value="C:plasma membrane"/>
    <property type="evidence" value="ECO:0007669"/>
    <property type="project" value="TreeGrafter"/>
</dbReference>
<dbReference type="PROSITE" id="PS50262">
    <property type="entry name" value="G_PROTEIN_RECEP_F1_2"/>
    <property type="match status" value="1"/>
</dbReference>
<keyword evidence="5 8" id="KW-0472">Membrane</keyword>
<dbReference type="PANTHER" id="PTHR24243">
    <property type="entry name" value="G-PROTEIN COUPLED RECEPTOR"/>
    <property type="match status" value="1"/>
</dbReference>
<dbReference type="STRING" id="6526.A0A2C9KYF7"/>
<dbReference type="PANTHER" id="PTHR24243:SF233">
    <property type="entry name" value="THYROTROPIN-RELEASING HORMONE RECEPTOR"/>
    <property type="match status" value="1"/>
</dbReference>
<evidence type="ECO:0000256" key="7">
    <source>
        <dbReference type="ARBA" id="ARBA00023224"/>
    </source>
</evidence>
<evidence type="ECO:0000256" key="4">
    <source>
        <dbReference type="ARBA" id="ARBA00023040"/>
    </source>
</evidence>
<feature type="transmembrane region" description="Helical" evidence="8">
    <location>
        <begin position="248"/>
        <end position="267"/>
    </location>
</feature>
<feature type="domain" description="G-protein coupled receptors family 1 profile" evidence="9">
    <location>
        <begin position="1"/>
        <end position="264"/>
    </location>
</feature>
<evidence type="ECO:0000313" key="11">
    <source>
        <dbReference type="Proteomes" id="UP000076420"/>
    </source>
</evidence>
<dbReference type="InterPro" id="IPR017452">
    <property type="entry name" value="GPCR_Rhodpsn_7TM"/>
</dbReference>
<evidence type="ECO:0000256" key="1">
    <source>
        <dbReference type="ARBA" id="ARBA00004141"/>
    </source>
</evidence>
<protein>
    <recommendedName>
        <fullName evidence="9">G-protein coupled receptors family 1 profile domain-containing protein</fullName>
    </recommendedName>
</protein>
<evidence type="ECO:0000256" key="3">
    <source>
        <dbReference type="ARBA" id="ARBA00022989"/>
    </source>
</evidence>
<dbReference type="Pfam" id="PF00001">
    <property type="entry name" value="7tm_1"/>
    <property type="match status" value="1"/>
</dbReference>
<feature type="transmembrane region" description="Helical" evidence="8">
    <location>
        <begin position="208"/>
        <end position="228"/>
    </location>
</feature>
<accession>A0A2C9KYF7</accession>
<name>A0A2C9KYF7_BIOGL</name>
<keyword evidence="3 8" id="KW-1133">Transmembrane helix</keyword>
<dbReference type="SUPFAM" id="SSF81321">
    <property type="entry name" value="Family A G protein-coupled receptor-like"/>
    <property type="match status" value="1"/>
</dbReference>
<dbReference type="VEuPathDB" id="VectorBase:BGLB024996"/>
<keyword evidence="2 8" id="KW-0812">Transmembrane</keyword>
<dbReference type="KEGG" id="bgt:106077609"/>
<dbReference type="EnsemblMetazoa" id="BGLB024996-RA">
    <property type="protein sequence ID" value="BGLB024996-PA"/>
    <property type="gene ID" value="BGLB024996"/>
</dbReference>
<dbReference type="InterPro" id="IPR000276">
    <property type="entry name" value="GPCR_Rhodpsn"/>
</dbReference>
<feature type="transmembrane region" description="Helical" evidence="8">
    <location>
        <begin position="16"/>
        <end position="40"/>
    </location>
</feature>
<evidence type="ECO:0000313" key="10">
    <source>
        <dbReference type="EnsemblMetazoa" id="BGLB024996-PA"/>
    </source>
</evidence>
<feature type="transmembrane region" description="Helical" evidence="8">
    <location>
        <begin position="102"/>
        <end position="123"/>
    </location>
</feature>
<evidence type="ECO:0000256" key="8">
    <source>
        <dbReference type="SAM" id="Phobius"/>
    </source>
</evidence>
<keyword evidence="7" id="KW-0807">Transducer</keyword>
<dbReference type="GO" id="GO:0004930">
    <property type="term" value="F:G protein-coupled receptor activity"/>
    <property type="evidence" value="ECO:0007669"/>
    <property type="project" value="UniProtKB-KW"/>
</dbReference>